<protein>
    <recommendedName>
        <fullName evidence="3">Permuted papain-like amidase YaeF/Yiix C92 family enzyme</fullName>
    </recommendedName>
</protein>
<evidence type="ECO:0008006" key="3">
    <source>
        <dbReference type="Google" id="ProtNLM"/>
    </source>
</evidence>
<dbReference type="KEGG" id="caci:CLOAM0466"/>
<dbReference type="InterPro" id="IPR024453">
    <property type="entry name" value="Peptidase_C92"/>
</dbReference>
<reference evidence="1 2" key="1">
    <citation type="journal article" date="2008" name="J. Bacteriol.">
        <title>'Candidatus Cloacamonas acidaminovorans': genome sequence reconstruction provides a first glimpse of a new bacterial division.</title>
        <authorList>
            <person name="Pelletier E."/>
            <person name="Kreimeyer A."/>
            <person name="Bocs S."/>
            <person name="Rouy Z."/>
            <person name="Gyapay G."/>
            <person name="Chouari R."/>
            <person name="Riviere D."/>
            <person name="Ganesan A."/>
            <person name="Daegelen P."/>
            <person name="Sghir A."/>
            <person name="Cohen G.N."/>
            <person name="Medigue C."/>
            <person name="Weissenbach J."/>
            <person name="Le Paslier D."/>
        </authorList>
    </citation>
    <scope>NUCLEOTIDE SEQUENCE [LARGE SCALE GENOMIC DNA]</scope>
    <source>
        <strain evidence="2">Evry</strain>
    </source>
</reference>
<organism evidence="1 2">
    <name type="scientific">Cloacimonas acidaminovorans (strain Evry)</name>
    <dbReference type="NCBI Taxonomy" id="459349"/>
    <lineage>
        <taxon>Bacteria</taxon>
        <taxon>Pseudomonadati</taxon>
        <taxon>Candidatus Cloacimonadota</taxon>
        <taxon>Candidatus Cloacimonadia</taxon>
        <taxon>Candidatus Cloacimonadales</taxon>
        <taxon>Candidatus Cloacimonadaceae</taxon>
        <taxon>Candidatus Cloacimonas</taxon>
    </lineage>
</organism>
<name>B0VGD0_CLOAI</name>
<keyword evidence="2" id="KW-1185">Reference proteome</keyword>
<sequence length="177" mass="20620">MNEKCEFPQLSSLQLKDGDVILRRGNSIFSELIARNFPASEGMSHCGFIFKIDGQYQVIHTISKSLSDIDGIRINTLEKFVLDAKQNRICIIRYHKKLNSDSMKERCLALLKQKIPFDNDFDLNDSSKLYCSELLRYVYQEQGEPDFFEMRKIVGVSVIDFSTFFNTELFIPVYKNY</sequence>
<dbReference type="Proteomes" id="UP000002019">
    <property type="component" value="Chromosome"/>
</dbReference>
<dbReference type="Pfam" id="PF05708">
    <property type="entry name" value="Peptidase_C92"/>
    <property type="match status" value="1"/>
</dbReference>
<accession>B0VGD0</accession>
<evidence type="ECO:0000313" key="2">
    <source>
        <dbReference type="Proteomes" id="UP000002019"/>
    </source>
</evidence>
<dbReference type="Gene3D" id="3.90.1720.10">
    <property type="entry name" value="endopeptidase domain like (from Nostoc punctiforme)"/>
    <property type="match status" value="1"/>
</dbReference>
<dbReference type="HOGENOM" id="CLU_1515310_0_0_0"/>
<dbReference type="EMBL" id="CU466930">
    <property type="protein sequence ID" value="CAO80367.1"/>
    <property type="molecule type" value="Genomic_DNA"/>
</dbReference>
<dbReference type="InterPro" id="IPR038765">
    <property type="entry name" value="Papain-like_cys_pep_sf"/>
</dbReference>
<gene>
    <name evidence="1" type="ordered locus">CLOAM0466</name>
</gene>
<dbReference type="eggNOG" id="ENOG5030YE4">
    <property type="taxonomic scope" value="Bacteria"/>
</dbReference>
<evidence type="ECO:0000313" key="1">
    <source>
        <dbReference type="EMBL" id="CAO80367.1"/>
    </source>
</evidence>
<dbReference type="AlphaFoldDB" id="B0VGD0"/>
<proteinExistence type="predicted"/>
<dbReference type="SUPFAM" id="SSF54001">
    <property type="entry name" value="Cysteine proteinases"/>
    <property type="match status" value="1"/>
</dbReference>